<reference evidence="3" key="1">
    <citation type="journal article" date="2019" name="Int. J. Syst. Evol. Microbiol.">
        <title>The Global Catalogue of Microorganisms (GCM) 10K type strain sequencing project: providing services to taxonomists for standard genome sequencing and annotation.</title>
        <authorList>
            <consortium name="The Broad Institute Genomics Platform"/>
            <consortium name="The Broad Institute Genome Sequencing Center for Infectious Disease"/>
            <person name="Wu L."/>
            <person name="Ma J."/>
        </authorList>
    </citation>
    <scope>NUCLEOTIDE SEQUENCE [LARGE SCALE GENOMIC DNA]</scope>
    <source>
        <strain evidence="3">JCM 17130</strain>
    </source>
</reference>
<accession>A0ABW4L2C6</accession>
<dbReference type="InterPro" id="IPR036388">
    <property type="entry name" value="WH-like_DNA-bd_sf"/>
</dbReference>
<dbReference type="PROSITE" id="PS50043">
    <property type="entry name" value="HTH_LUXR_2"/>
    <property type="match status" value="1"/>
</dbReference>
<dbReference type="SMART" id="SM00382">
    <property type="entry name" value="AAA"/>
    <property type="match status" value="1"/>
</dbReference>
<dbReference type="EMBL" id="JBHUEE010000003">
    <property type="protein sequence ID" value="MFD1717810.1"/>
    <property type="molecule type" value="Genomic_DNA"/>
</dbReference>
<evidence type="ECO:0000259" key="1">
    <source>
        <dbReference type="PROSITE" id="PS50043"/>
    </source>
</evidence>
<dbReference type="InterPro" id="IPR000792">
    <property type="entry name" value="Tscrpt_reg_LuxR_C"/>
</dbReference>
<dbReference type="CDD" id="cd06170">
    <property type="entry name" value="LuxR_C_like"/>
    <property type="match status" value="1"/>
</dbReference>
<dbReference type="SUPFAM" id="SSF52540">
    <property type="entry name" value="P-loop containing nucleoside triphosphate hydrolases"/>
    <property type="match status" value="1"/>
</dbReference>
<comment type="caution">
    <text evidence="2">The sequence shown here is derived from an EMBL/GenBank/DDBJ whole genome shotgun (WGS) entry which is preliminary data.</text>
</comment>
<dbReference type="SUPFAM" id="SSF46894">
    <property type="entry name" value="C-terminal effector domain of the bipartite response regulators"/>
    <property type="match status" value="1"/>
</dbReference>
<dbReference type="InterPro" id="IPR041664">
    <property type="entry name" value="AAA_16"/>
</dbReference>
<evidence type="ECO:0000313" key="2">
    <source>
        <dbReference type="EMBL" id="MFD1717810.1"/>
    </source>
</evidence>
<evidence type="ECO:0000313" key="3">
    <source>
        <dbReference type="Proteomes" id="UP001597277"/>
    </source>
</evidence>
<organism evidence="2 3">
    <name type="scientific">Georgenia deserti</name>
    <dbReference type="NCBI Taxonomy" id="2093781"/>
    <lineage>
        <taxon>Bacteria</taxon>
        <taxon>Bacillati</taxon>
        <taxon>Actinomycetota</taxon>
        <taxon>Actinomycetes</taxon>
        <taxon>Micrococcales</taxon>
        <taxon>Bogoriellaceae</taxon>
        <taxon>Georgenia</taxon>
    </lineage>
</organism>
<dbReference type="Pfam" id="PF00196">
    <property type="entry name" value="GerE"/>
    <property type="match status" value="1"/>
</dbReference>
<feature type="domain" description="HTH luxR-type" evidence="1">
    <location>
        <begin position="790"/>
        <end position="855"/>
    </location>
</feature>
<dbReference type="InterPro" id="IPR016032">
    <property type="entry name" value="Sig_transdc_resp-reg_C-effctor"/>
</dbReference>
<dbReference type="Pfam" id="PF13191">
    <property type="entry name" value="AAA_16"/>
    <property type="match status" value="1"/>
</dbReference>
<dbReference type="Gene3D" id="1.10.10.10">
    <property type="entry name" value="Winged helix-like DNA-binding domain superfamily/Winged helix DNA-binding domain"/>
    <property type="match status" value="1"/>
</dbReference>
<name>A0ABW4L2C6_9MICO</name>
<dbReference type="Proteomes" id="UP001597277">
    <property type="component" value="Unassembled WGS sequence"/>
</dbReference>
<dbReference type="InterPro" id="IPR003593">
    <property type="entry name" value="AAA+_ATPase"/>
</dbReference>
<dbReference type="SMART" id="SM00421">
    <property type="entry name" value="HTH_LUXR"/>
    <property type="match status" value="1"/>
</dbReference>
<proteinExistence type="predicted"/>
<protein>
    <submittedName>
        <fullName evidence="2">LuxR C-terminal-related transcriptional regulator</fullName>
    </submittedName>
</protein>
<gene>
    <name evidence="2" type="ORF">ACFSE6_08190</name>
</gene>
<dbReference type="InterPro" id="IPR027417">
    <property type="entry name" value="P-loop_NTPase"/>
</dbReference>
<keyword evidence="3" id="KW-1185">Reference proteome</keyword>
<sequence length="866" mass="93222">MQFVERLQPQATRLLDREIRSGVDCLVVRGEQGSGKTAMLDRLARAPGRRVIRLNVMWGSLEDQTMLLHAAAAQVDDLLGAEGAPGGDAPPALGPGADPGTELVRQVERLLAAGDGDPRPVWILVDDVDALHEEFVRGLRYVIARTAHLPGGVVCTATWPVPALESYQRLELEPLTVDGVRAAVESKTGFPPPARVARLLHEWTGGHTTMLAGLIQATTTSALAGTRRLMPGPPAEPTRRHAERALAQVTPEIRNVLTIVALIGNLDEPTFTALTHEMGVDERRLRQAQLVRSVGARVCVADGIVARYLAYRDSCTREDACRRVLAAAETVLPDEDRLLLSAAVADRDTALVPALTAAAVDAAAHSRIGRAYELITLTMAHSTAETYPQLAAARSLVAFLSGHLQDAADLAADDLARLAPSRERLELARIALLSRALLGEEVGFSALIDELLVHVEHEPEATARLARTLTLTAIALGDLAGAKDVLDLVEPQLPAHERQTPAWQYLHLRLTPGVATPDLRRHLRRWLVDTTDSHELSFDLHAEIAAHEETAVAARHLRAQLGHQLSPLHRAVVLALSAHVESARGRAQDATRYLTELEDLQVLGHFMPTTRTVSHLRTAAVAARVALPARVEAAATMASGAAQVLRRAHVDLARAAWLLAAGRDTQEAERLLNQVNRAVSRGDVPRGTTLGQVDLELVGPVLQVALCVRAGRLHEARRYVRSALHPRAGESPHAERARRLAQALLEDGATVPDLTGVPAWAVPAVERTLAPQGARALAGASVLESQDWPVPPRALDLTTRETDVAARILKGMRNRDIAAELYLSVRSVEATVTQLFRKTGTSSRAGLAAALSHLDRSTTTGGRQGS</sequence>
<dbReference type="RefSeq" id="WP_388004839.1">
    <property type="nucleotide sequence ID" value="NZ_JBHUEE010000003.1"/>
</dbReference>